<evidence type="ECO:0000256" key="10">
    <source>
        <dbReference type="ARBA" id="ARBA00022786"/>
    </source>
</evidence>
<reference evidence="16" key="1">
    <citation type="submission" date="2021-05" db="EMBL/GenBank/DDBJ databases">
        <authorList>
            <person name="Alioto T."/>
            <person name="Alioto T."/>
            <person name="Gomez Garrido J."/>
        </authorList>
    </citation>
    <scope>NUCLEOTIDE SEQUENCE</scope>
</reference>
<evidence type="ECO:0000256" key="6">
    <source>
        <dbReference type="ARBA" id="ARBA00022490"/>
    </source>
</evidence>
<dbReference type="AlphaFoldDB" id="A0A8D8USM1"/>
<evidence type="ECO:0000256" key="9">
    <source>
        <dbReference type="ARBA" id="ARBA00022723"/>
    </source>
</evidence>
<dbReference type="InterPro" id="IPR038765">
    <property type="entry name" value="Papain-like_cys_pep_sf"/>
</dbReference>
<dbReference type="EMBL" id="HBUF01309702">
    <property type="protein sequence ID" value="CAG6692894.1"/>
    <property type="molecule type" value="Transcribed_RNA"/>
</dbReference>
<feature type="domain" description="USP" evidence="15">
    <location>
        <begin position="605"/>
        <end position="964"/>
    </location>
</feature>
<evidence type="ECO:0000256" key="14">
    <source>
        <dbReference type="SAM" id="MobiDB-lite"/>
    </source>
</evidence>
<dbReference type="InterPro" id="IPR001394">
    <property type="entry name" value="Peptidase_C19_UCH"/>
</dbReference>
<dbReference type="SUPFAM" id="SSF54001">
    <property type="entry name" value="Cysteine proteinases"/>
    <property type="match status" value="1"/>
</dbReference>
<evidence type="ECO:0000256" key="12">
    <source>
        <dbReference type="ARBA" id="ARBA00022807"/>
    </source>
</evidence>
<keyword evidence="9" id="KW-0479">Metal-binding</keyword>
<dbReference type="InterPro" id="IPR000938">
    <property type="entry name" value="CAP-Gly_domain"/>
</dbReference>
<keyword evidence="8" id="KW-0645">Protease</keyword>
<organism evidence="16">
    <name type="scientific">Cacopsylla melanoneura</name>
    <dbReference type="NCBI Taxonomy" id="428564"/>
    <lineage>
        <taxon>Eukaryota</taxon>
        <taxon>Metazoa</taxon>
        <taxon>Ecdysozoa</taxon>
        <taxon>Arthropoda</taxon>
        <taxon>Hexapoda</taxon>
        <taxon>Insecta</taxon>
        <taxon>Pterygota</taxon>
        <taxon>Neoptera</taxon>
        <taxon>Paraneoptera</taxon>
        <taxon>Hemiptera</taxon>
        <taxon>Sternorrhyncha</taxon>
        <taxon>Psylloidea</taxon>
        <taxon>Psyllidae</taxon>
        <taxon>Psyllinae</taxon>
        <taxon>Cacopsylla</taxon>
    </lineage>
</organism>
<dbReference type="GO" id="GO:0004843">
    <property type="term" value="F:cysteine-type deubiquitinase activity"/>
    <property type="evidence" value="ECO:0007669"/>
    <property type="project" value="UniProtKB-EC"/>
</dbReference>
<evidence type="ECO:0000256" key="8">
    <source>
        <dbReference type="ARBA" id="ARBA00022670"/>
    </source>
</evidence>
<dbReference type="GO" id="GO:0005813">
    <property type="term" value="C:centrosome"/>
    <property type="evidence" value="ECO:0007669"/>
    <property type="project" value="UniProtKB-SubCell"/>
</dbReference>
<dbReference type="GO" id="GO:0016579">
    <property type="term" value="P:protein deubiquitination"/>
    <property type="evidence" value="ECO:0007669"/>
    <property type="project" value="InterPro"/>
</dbReference>
<comment type="similarity">
    <text evidence="4">Belongs to the peptidase C19 family.</text>
</comment>
<protein>
    <recommendedName>
        <fullName evidence="5">ubiquitinyl hydrolase 1</fullName>
        <ecNumber evidence="5">3.4.19.12</ecNumber>
    </recommendedName>
</protein>
<proteinExistence type="inferred from homology"/>
<dbReference type="Gene3D" id="2.30.30.190">
    <property type="entry name" value="CAP Gly-rich-like domain"/>
    <property type="match status" value="1"/>
</dbReference>
<dbReference type="PANTHER" id="PTHR11830">
    <property type="entry name" value="40S RIBOSOMAL PROTEIN S3A"/>
    <property type="match status" value="1"/>
</dbReference>
<comment type="subcellular location">
    <subcellularLocation>
        <location evidence="2">Cytoplasm</location>
        <location evidence="2">Cytoskeleton</location>
        <location evidence="2">Microtubule organizing center</location>
        <location evidence="2">Centrosome</location>
    </subcellularLocation>
    <subcellularLocation>
        <location evidence="3">Cytoplasm</location>
        <location evidence="3">Perinuclear region</location>
    </subcellularLocation>
</comment>
<dbReference type="PROSITE" id="PS50235">
    <property type="entry name" value="USP_3"/>
    <property type="match status" value="1"/>
</dbReference>
<dbReference type="Pfam" id="PF00443">
    <property type="entry name" value="UCH"/>
    <property type="match status" value="1"/>
</dbReference>
<feature type="region of interest" description="Disordered" evidence="14">
    <location>
        <begin position="444"/>
        <end position="466"/>
    </location>
</feature>
<dbReference type="Pfam" id="PF01302">
    <property type="entry name" value="CAP_GLY"/>
    <property type="match status" value="1"/>
</dbReference>
<evidence type="ECO:0000313" key="16">
    <source>
        <dbReference type="EMBL" id="CAG6708042.1"/>
    </source>
</evidence>
<evidence type="ECO:0000256" key="7">
    <source>
        <dbReference type="ARBA" id="ARBA00022553"/>
    </source>
</evidence>
<evidence type="ECO:0000256" key="5">
    <source>
        <dbReference type="ARBA" id="ARBA00012759"/>
    </source>
</evidence>
<dbReference type="EMBL" id="HBUF01344730">
    <property type="protein sequence ID" value="CAG6708046.1"/>
    <property type="molecule type" value="Transcribed_RNA"/>
</dbReference>
<dbReference type="EC" id="3.4.19.12" evidence="5"/>
<evidence type="ECO:0000256" key="11">
    <source>
        <dbReference type="ARBA" id="ARBA00022801"/>
    </source>
</evidence>
<evidence type="ECO:0000256" key="1">
    <source>
        <dbReference type="ARBA" id="ARBA00000707"/>
    </source>
</evidence>
<evidence type="ECO:0000256" key="4">
    <source>
        <dbReference type="ARBA" id="ARBA00009085"/>
    </source>
</evidence>
<dbReference type="FunFam" id="3.90.70.10:FF:000009">
    <property type="entry name" value="Putative ubiquitin carboxyl-terminal hydrolase CYLD"/>
    <property type="match status" value="1"/>
</dbReference>
<dbReference type="SMART" id="SM01052">
    <property type="entry name" value="CAP_GLY"/>
    <property type="match status" value="1"/>
</dbReference>
<evidence type="ECO:0000256" key="2">
    <source>
        <dbReference type="ARBA" id="ARBA00004300"/>
    </source>
</evidence>
<dbReference type="InterPro" id="IPR028889">
    <property type="entry name" value="USP"/>
</dbReference>
<dbReference type="Gene3D" id="3.90.70.10">
    <property type="entry name" value="Cysteine proteinases"/>
    <property type="match status" value="1"/>
</dbReference>
<sequence length="970" mass="109365">MTRRHNIVDSVDTYVCKAKGYAKLKDCNCDGCKMDAKRKTLKKGQHYFVLCENVVAANLNSSSIPLKQTLHLGTIVIATKKVDNNKVGVSISEYEKAYSKLAGKIWVCPLISLCLAEAEIIPYILPIPSQCRVNILKDDVLCMNLLSLVEGDEIYVVESHEDSPSRAVIKKKGVSEKGGGIFFNVELLDTDEDVTRNSSTLRRGGKLSLSSKDIVIASDRIRLTPNRGSSLPMPVNSRQSVHQLRKKFETLSTTSQPRCVERLPPSSPPVYARVGQLIDLSDHSSDGLGLKQGERVIWLGDDVPLAGYIAEFRNPEEVILHLDEPIQTRDEPYSSDRLRVPKLELIKFNDYYDKSGSGGGYSDYSCEKSCQASNVENLINSARDRPTLPSSAPQHIPARSCYNGASAPPRELCLTPTSRDSQDYCDYNNHLNHQMIDPMALSPSKISPNLSSSSSNLEDYEESHSPVGGNNLDNHLDLGVGSMVEVLVDDVPYYGVIRWTGHIYPSRGPTVAGIEMEEEHDKFCEGDMHGKRYFNCNPRRGHFVPLFQCRRDPRFIESHCPSSSSHLSPTSPDKEFGGLECPIIPGRVEPISQEKNIDSLCGKFRGIQGHHNSCYLDATLFAMFTFTGIFDTLLFRPPPDSACPQYGEVQQVLREEIVNPLRTKLFVRADRVMHLRTLLNELSSVSGLTTEEKDPEEFLTSLVSQILRAEPFLKLSSGQEAFHYQLFVEKDEKLKFPTVQQLFEQSFFASDIKLKEVPPCLIIQMPRFGKSYKMYPRILPSQYLDITDVLEDSPRQCTICGNLAQFECRKCIDQCDIGLQSIWYCRPCLEKTHSQKRTDHESCWRTLEVSDYFQYTAGTGTECNVPRLFMELFAVVCIETSHYVAFVKGGSGCDAPWCFFDSMADRKGERNGYNIPEMVSLPELPYWLSDKGSHYLNSITDDRQLPEHAKRLMCDAYMVMYQSTDVMMYR</sequence>
<dbReference type="GO" id="GO:0048471">
    <property type="term" value="C:perinuclear region of cytoplasm"/>
    <property type="evidence" value="ECO:0007669"/>
    <property type="project" value="UniProtKB-SubCell"/>
</dbReference>
<keyword evidence="7" id="KW-0597">Phosphoprotein</keyword>
<accession>A0A8D8USM1</accession>
<evidence type="ECO:0000259" key="15">
    <source>
        <dbReference type="PROSITE" id="PS50235"/>
    </source>
</evidence>
<name>A0A8D8USM1_9HEMI</name>
<comment type="catalytic activity">
    <reaction evidence="1">
        <text>Thiol-dependent hydrolysis of ester, thioester, amide, peptide and isopeptide bonds formed by the C-terminal Gly of ubiquitin (a 76-residue protein attached to proteins as an intracellular targeting signal).</text>
        <dbReference type="EC" id="3.4.19.12"/>
    </reaction>
</comment>
<keyword evidence="12" id="KW-0788">Thiol protease</keyword>
<keyword evidence="6" id="KW-0963">Cytoplasm</keyword>
<dbReference type="SUPFAM" id="SSF74924">
    <property type="entry name" value="Cap-Gly domain"/>
    <property type="match status" value="1"/>
</dbReference>
<evidence type="ECO:0000256" key="3">
    <source>
        <dbReference type="ARBA" id="ARBA00004556"/>
    </source>
</evidence>
<feature type="compositionally biased region" description="Low complexity" evidence="14">
    <location>
        <begin position="444"/>
        <end position="457"/>
    </location>
</feature>
<dbReference type="GO" id="GO:0006508">
    <property type="term" value="P:proteolysis"/>
    <property type="evidence" value="ECO:0007669"/>
    <property type="project" value="UniProtKB-KW"/>
</dbReference>
<dbReference type="EMBL" id="HBUF01344728">
    <property type="protein sequence ID" value="CAG6708042.1"/>
    <property type="molecule type" value="Transcribed_RNA"/>
</dbReference>
<dbReference type="InterPro" id="IPR036859">
    <property type="entry name" value="CAP-Gly_dom_sf"/>
</dbReference>
<keyword evidence="11 16" id="KW-0378">Hydrolase</keyword>
<dbReference type="GO" id="GO:0046872">
    <property type="term" value="F:metal ion binding"/>
    <property type="evidence" value="ECO:0007669"/>
    <property type="project" value="UniProtKB-KW"/>
</dbReference>
<keyword evidence="13" id="KW-0862">Zinc</keyword>
<evidence type="ECO:0000256" key="13">
    <source>
        <dbReference type="ARBA" id="ARBA00022833"/>
    </source>
</evidence>
<keyword evidence="10" id="KW-0833">Ubl conjugation pathway</keyword>